<dbReference type="EMBL" id="CAJVPW010004392">
    <property type="protein sequence ID" value="CAG8539932.1"/>
    <property type="molecule type" value="Genomic_DNA"/>
</dbReference>
<reference evidence="1" key="1">
    <citation type="submission" date="2021-06" db="EMBL/GenBank/DDBJ databases">
        <authorList>
            <person name="Kallberg Y."/>
            <person name="Tangrot J."/>
            <person name="Rosling A."/>
        </authorList>
    </citation>
    <scope>NUCLEOTIDE SEQUENCE</scope>
    <source>
        <strain evidence="1">28 12/20/2015</strain>
    </source>
</reference>
<protein>
    <submittedName>
        <fullName evidence="1">3583_t:CDS:1</fullName>
    </submittedName>
</protein>
<proteinExistence type="predicted"/>
<keyword evidence="2" id="KW-1185">Reference proteome</keyword>
<comment type="caution">
    <text evidence="1">The sequence shown here is derived from an EMBL/GenBank/DDBJ whole genome shotgun (WGS) entry which is preliminary data.</text>
</comment>
<name>A0ACA9LNG9_9GLOM</name>
<organism evidence="1 2">
    <name type="scientific">Cetraspora pellucida</name>
    <dbReference type="NCBI Taxonomy" id="1433469"/>
    <lineage>
        <taxon>Eukaryota</taxon>
        <taxon>Fungi</taxon>
        <taxon>Fungi incertae sedis</taxon>
        <taxon>Mucoromycota</taxon>
        <taxon>Glomeromycotina</taxon>
        <taxon>Glomeromycetes</taxon>
        <taxon>Diversisporales</taxon>
        <taxon>Gigasporaceae</taxon>
        <taxon>Cetraspora</taxon>
    </lineage>
</organism>
<dbReference type="Proteomes" id="UP000789366">
    <property type="component" value="Unassembled WGS sequence"/>
</dbReference>
<sequence>MTAVTQKEPVIDEEDVTIKVSSKNFIDQDYINIEMMCYYSVYAQHLMNVIASVKKHSVIYINRELIITDDSNIVHIQNISFSEYQNSILSARDSTHLSWKDKDKDDKNKSNTVAQTIATRVKRSIHCKKTTPTTKPYSKINIRPIRSKVTDLSNKFLNQNSNISEQTTSSVNNTEKKK</sequence>
<evidence type="ECO:0000313" key="2">
    <source>
        <dbReference type="Proteomes" id="UP000789366"/>
    </source>
</evidence>
<accession>A0ACA9LNG9</accession>
<evidence type="ECO:0000313" key="1">
    <source>
        <dbReference type="EMBL" id="CAG8539932.1"/>
    </source>
</evidence>
<gene>
    <name evidence="1" type="ORF">SPELUC_LOCUS4758</name>
</gene>